<dbReference type="CDD" id="cd11717">
    <property type="entry name" value="THUMP_THUMPD1_like"/>
    <property type="match status" value="1"/>
</dbReference>
<feature type="region of interest" description="Disordered" evidence="2">
    <location>
        <begin position="266"/>
        <end position="285"/>
    </location>
</feature>
<proteinExistence type="predicted"/>
<dbReference type="PANTHER" id="PTHR13452:SF10">
    <property type="entry name" value="THUMP DOMAIN-CONTAINING PROTEIN 1"/>
    <property type="match status" value="1"/>
</dbReference>
<dbReference type="SUPFAM" id="SSF143437">
    <property type="entry name" value="THUMP domain-like"/>
    <property type="match status" value="1"/>
</dbReference>
<dbReference type="Pfam" id="PF02926">
    <property type="entry name" value="THUMP"/>
    <property type="match status" value="1"/>
</dbReference>
<feature type="compositionally biased region" description="Polar residues" evidence="2">
    <location>
        <begin position="17"/>
        <end position="29"/>
    </location>
</feature>
<dbReference type="GO" id="GO:0003723">
    <property type="term" value="F:RNA binding"/>
    <property type="evidence" value="ECO:0007669"/>
    <property type="project" value="UniProtKB-UniRule"/>
</dbReference>
<evidence type="ECO:0000313" key="4">
    <source>
        <dbReference type="EMBL" id="CCA28233.1"/>
    </source>
</evidence>
<feature type="region of interest" description="Disordered" evidence="2">
    <location>
        <begin position="1"/>
        <end position="29"/>
    </location>
</feature>
<dbReference type="SMART" id="SM00981">
    <property type="entry name" value="THUMP"/>
    <property type="match status" value="1"/>
</dbReference>
<dbReference type="HOGENOM" id="CLU_039352_2_3_1"/>
<evidence type="ECO:0000259" key="3">
    <source>
        <dbReference type="PROSITE" id="PS51165"/>
    </source>
</evidence>
<dbReference type="PROSITE" id="PS51165">
    <property type="entry name" value="THUMP"/>
    <property type="match status" value="1"/>
</dbReference>
<protein>
    <submittedName>
        <fullName evidence="4">Uncharacterized protein AlNc14C1651G13022</fullName>
    </submittedName>
</protein>
<name>F0X2T2_9STRA</name>
<keyword evidence="1" id="KW-0694">RNA-binding</keyword>
<dbReference type="EMBL" id="FR825103">
    <property type="protein sequence ID" value="CCA28233.1"/>
    <property type="molecule type" value="Genomic_DNA"/>
</dbReference>
<gene>
    <name evidence="4" type="primary">AlNc14C1651G13022</name>
    <name evidence="4" type="ORF">ALNC14_143770</name>
</gene>
<dbReference type="InterPro" id="IPR040183">
    <property type="entry name" value="THUMPD1-like"/>
</dbReference>
<dbReference type="GO" id="GO:0006400">
    <property type="term" value="P:tRNA modification"/>
    <property type="evidence" value="ECO:0007669"/>
    <property type="project" value="InterPro"/>
</dbReference>
<dbReference type="PANTHER" id="PTHR13452">
    <property type="entry name" value="THUMP DOMAIN CONTAINING PROTEIN 1-RELATED"/>
    <property type="match status" value="1"/>
</dbReference>
<dbReference type="InterPro" id="IPR004114">
    <property type="entry name" value="THUMP_dom"/>
</dbReference>
<evidence type="ECO:0000256" key="1">
    <source>
        <dbReference type="PROSITE-ProRule" id="PRU00529"/>
    </source>
</evidence>
<reference evidence="4" key="1">
    <citation type="journal article" date="2011" name="PLoS Biol.">
        <title>Gene gain and loss during evolution of obligate parasitism in the white rust pathogen of Arabidopsis thaliana.</title>
        <authorList>
            <person name="Kemen E."/>
            <person name="Gardiner A."/>
            <person name="Schultz-Larsen T."/>
            <person name="Kemen A.C."/>
            <person name="Balmuth A.L."/>
            <person name="Robert-Seilaniantz A."/>
            <person name="Bailey K."/>
            <person name="Holub E."/>
            <person name="Studholme D.J."/>
            <person name="Maclean D."/>
            <person name="Jones J.D."/>
        </authorList>
    </citation>
    <scope>NUCLEOTIDE SEQUENCE</scope>
</reference>
<feature type="domain" description="THUMP" evidence="3">
    <location>
        <begin position="147"/>
        <end position="253"/>
    </location>
</feature>
<organism evidence="4">
    <name type="scientific">Albugo laibachii Nc14</name>
    <dbReference type="NCBI Taxonomy" id="890382"/>
    <lineage>
        <taxon>Eukaryota</taxon>
        <taxon>Sar</taxon>
        <taxon>Stramenopiles</taxon>
        <taxon>Oomycota</taxon>
        <taxon>Peronosporomycetes</taxon>
        <taxon>Albuginales</taxon>
        <taxon>Albuginaceae</taxon>
        <taxon>Albugo</taxon>
    </lineage>
</organism>
<dbReference type="Gene3D" id="3.30.2300.10">
    <property type="entry name" value="THUMP superfamily"/>
    <property type="match status" value="1"/>
</dbReference>
<sequence length="301" mass="33584">MTQDANEVKAKRKKQWKTGSGDANTRSTRYNATNVNAAAAKGSEGVLLTCDRSKEKQSIRDALNLLNEAADRYFSTNTSSEDAITVPTMTSVKATLDAEIQELRSDAKKRVTGRFTPLNTGVKGVILLQCVDPGVSVETLILRFFQELEESKEIPSRFVNRLIPLKKIGHASIEEIQQTAKELIQKRGYHQAASPIEYCVEVKRRNCSNVKSIDVINACVKEMDQIHKVNLTKPSLVIMIEIFRTTFGMSLVTTYHQHKRYNVRSIIDPPDSSKPQESEEAQIGVQKDTAKIVTASADEQN</sequence>
<dbReference type="AlphaFoldDB" id="F0X2T2"/>
<reference evidence="4" key="2">
    <citation type="submission" date="2011-02" db="EMBL/GenBank/DDBJ databases">
        <authorList>
            <person name="MacLean D."/>
        </authorList>
    </citation>
    <scope>NUCLEOTIDE SEQUENCE</scope>
</reference>
<evidence type="ECO:0000256" key="2">
    <source>
        <dbReference type="SAM" id="MobiDB-lite"/>
    </source>
</evidence>
<accession>F0X2T2</accession>